<evidence type="ECO:0000256" key="1">
    <source>
        <dbReference type="SAM" id="MobiDB-lite"/>
    </source>
</evidence>
<feature type="region of interest" description="Disordered" evidence="1">
    <location>
        <begin position="105"/>
        <end position="148"/>
    </location>
</feature>
<organism evidence="2 3">
    <name type="scientific">Rotaria sordida</name>
    <dbReference type="NCBI Taxonomy" id="392033"/>
    <lineage>
        <taxon>Eukaryota</taxon>
        <taxon>Metazoa</taxon>
        <taxon>Spiralia</taxon>
        <taxon>Gnathifera</taxon>
        <taxon>Rotifera</taxon>
        <taxon>Eurotatoria</taxon>
        <taxon>Bdelloidea</taxon>
        <taxon>Philodinida</taxon>
        <taxon>Philodinidae</taxon>
        <taxon>Rotaria</taxon>
    </lineage>
</organism>
<name>A0A814U265_9BILA</name>
<feature type="non-terminal residue" evidence="2">
    <location>
        <position position="1"/>
    </location>
</feature>
<evidence type="ECO:0000313" key="3">
    <source>
        <dbReference type="Proteomes" id="UP000663864"/>
    </source>
</evidence>
<comment type="caution">
    <text evidence="2">The sequence shown here is derived from an EMBL/GenBank/DDBJ whole genome shotgun (WGS) entry which is preliminary data.</text>
</comment>
<sequence length="148" mass="15976">PDDDTSIVSKARLNNEKIFTYFFFIGKGECEVIRNNQSSEAVLTSLRDECVARCNVDTGIRDNTTNQVDYDFWNGKVQQSQMEISIINLLIDYINGNFPAATTVPTAPTSAAASTGPTTSSTESTTLAASSTAPNSSTTTTSHMINPH</sequence>
<evidence type="ECO:0000313" key="2">
    <source>
        <dbReference type="EMBL" id="CAF1168903.1"/>
    </source>
</evidence>
<reference evidence="2" key="1">
    <citation type="submission" date="2021-02" db="EMBL/GenBank/DDBJ databases">
        <authorList>
            <person name="Nowell W R."/>
        </authorList>
    </citation>
    <scope>NUCLEOTIDE SEQUENCE</scope>
</reference>
<feature type="compositionally biased region" description="Low complexity" evidence="1">
    <location>
        <begin position="105"/>
        <end position="142"/>
    </location>
</feature>
<accession>A0A814U265</accession>
<dbReference type="EMBL" id="CAJNOT010001236">
    <property type="protein sequence ID" value="CAF1168903.1"/>
    <property type="molecule type" value="Genomic_DNA"/>
</dbReference>
<proteinExistence type="predicted"/>
<protein>
    <submittedName>
        <fullName evidence="2">Uncharacterized protein</fullName>
    </submittedName>
</protein>
<dbReference type="Proteomes" id="UP000663864">
    <property type="component" value="Unassembled WGS sequence"/>
</dbReference>
<dbReference type="AlphaFoldDB" id="A0A814U265"/>
<gene>
    <name evidence="2" type="ORF">ZHD862_LOCUS21103</name>
</gene>